<feature type="coiled-coil region" evidence="2">
    <location>
        <begin position="230"/>
        <end position="296"/>
    </location>
</feature>
<accession>A0A9J5ZG50</accession>
<dbReference type="SUPFAM" id="SSF48464">
    <property type="entry name" value="ENTH/VHS domain"/>
    <property type="match status" value="1"/>
</dbReference>
<dbReference type="GO" id="GO:0000993">
    <property type="term" value="F:RNA polymerase II complex binding"/>
    <property type="evidence" value="ECO:0007669"/>
    <property type="project" value="TreeGrafter"/>
</dbReference>
<dbReference type="InterPro" id="IPR006569">
    <property type="entry name" value="CID_dom"/>
</dbReference>
<dbReference type="Proteomes" id="UP000824120">
    <property type="component" value="Chromosome 4"/>
</dbReference>
<dbReference type="SMART" id="SM00582">
    <property type="entry name" value="RPR"/>
    <property type="match status" value="1"/>
</dbReference>
<name>A0A9J5ZG50_SOLCO</name>
<gene>
    <name evidence="5" type="ORF">H5410_022939</name>
</gene>
<evidence type="ECO:0000256" key="1">
    <source>
        <dbReference type="ARBA" id="ARBA00022664"/>
    </source>
</evidence>
<comment type="caution">
    <text evidence="5">The sequence shown here is derived from an EMBL/GenBank/DDBJ whole genome shotgun (WGS) entry which is preliminary data.</text>
</comment>
<feature type="compositionally biased region" description="Low complexity" evidence="3">
    <location>
        <begin position="479"/>
        <end position="490"/>
    </location>
</feature>
<dbReference type="EMBL" id="JACXVP010000004">
    <property type="protein sequence ID" value="KAG5611658.1"/>
    <property type="molecule type" value="Genomic_DNA"/>
</dbReference>
<evidence type="ECO:0000259" key="4">
    <source>
        <dbReference type="PROSITE" id="PS51391"/>
    </source>
</evidence>
<dbReference type="GO" id="GO:0031124">
    <property type="term" value="P:mRNA 3'-end processing"/>
    <property type="evidence" value="ECO:0007669"/>
    <property type="project" value="TreeGrafter"/>
</dbReference>
<dbReference type="AlphaFoldDB" id="A0A9J5ZG50"/>
<dbReference type="FunFam" id="1.25.40.90:FF:000018">
    <property type="entry name" value="ENTH/VHS family protein isoform 1"/>
    <property type="match status" value="1"/>
</dbReference>
<dbReference type="Gene3D" id="1.25.40.90">
    <property type="match status" value="1"/>
</dbReference>
<evidence type="ECO:0000256" key="3">
    <source>
        <dbReference type="SAM" id="MobiDB-lite"/>
    </source>
</evidence>
<dbReference type="OrthoDB" id="10069473at2759"/>
<dbReference type="PANTHER" id="PTHR12460">
    <property type="entry name" value="CYCLIN-DEPENDENT KINASE INHIBITOR-RELATED PROTEIN"/>
    <property type="match status" value="1"/>
</dbReference>
<dbReference type="InterPro" id="IPR008942">
    <property type="entry name" value="ENTH_VHS"/>
</dbReference>
<dbReference type="PROSITE" id="PS51391">
    <property type="entry name" value="CID"/>
    <property type="match status" value="1"/>
</dbReference>
<dbReference type="GO" id="GO:0005634">
    <property type="term" value="C:nucleus"/>
    <property type="evidence" value="ECO:0007669"/>
    <property type="project" value="UniProtKB-ARBA"/>
</dbReference>
<dbReference type="Pfam" id="PF04818">
    <property type="entry name" value="CID"/>
    <property type="match status" value="1"/>
</dbReference>
<feature type="region of interest" description="Disordered" evidence="3">
    <location>
        <begin position="476"/>
        <end position="522"/>
    </location>
</feature>
<keyword evidence="1" id="KW-0507">mRNA processing</keyword>
<sequence length="522" mass="58166">MNSVLNEQTLADKLSKLNTTQQCIETLSHWCIFHQDKAELVVTTWGKQFHSSEMTKKVPLLYLANDILQNSKRKGNEFVTEFWKVLPSALKEIVGKGDEHGKNVVSRLVKIWEERKVFGSQTQSLKDIMLGEELPPPLEFGRKRSRSVRIVKRDTRSIRTYYFLFLTLLCNQKLTVGGTAEKIVSALHLVVSEHSTEDEEMSKCKAAVHHVRKMEKDVDMALARAKHPKRKTLSKELEEEERMLKQSIEKLKVVETNRLTLVSQLREALIEQESELESVRTQIQVAEAQAGEASNMRKYLDDEDYVGERKPLGTTTTPDIYGKAGQTSKKTAAAIAAEVADKLTASSSSQYIMSSVLSTFAAEAAKSAGLAKPSSYLATNSYISQPENTLSDSNALMSAQLHNPPPSNPYQSMLAPHPTVHQGQYHSLANPTSQQYLQPSAGMMSPYSYGSIAALPSVPPPPAPPSYMTMTQQPLSMMQQGVAQQQQAPLPQQPPPPPNFRPVTPVQPPGMMYYSQPYHSQQ</sequence>
<dbReference type="CDD" id="cd16981">
    <property type="entry name" value="CID_RPRD_like"/>
    <property type="match status" value="1"/>
</dbReference>
<evidence type="ECO:0000313" key="5">
    <source>
        <dbReference type="EMBL" id="KAG5611658.1"/>
    </source>
</evidence>
<protein>
    <recommendedName>
        <fullName evidence="4">CID domain-containing protein</fullName>
    </recommendedName>
</protein>
<keyword evidence="2" id="KW-0175">Coiled coil</keyword>
<keyword evidence="6" id="KW-1185">Reference proteome</keyword>
<reference evidence="5 6" key="1">
    <citation type="submission" date="2020-09" db="EMBL/GenBank/DDBJ databases">
        <title>De no assembly of potato wild relative species, Solanum commersonii.</title>
        <authorList>
            <person name="Cho K."/>
        </authorList>
    </citation>
    <scope>NUCLEOTIDE SEQUENCE [LARGE SCALE GENOMIC DNA]</scope>
    <source>
        <strain evidence="5">LZ3.2</strain>
        <tissue evidence="5">Leaf</tissue>
    </source>
</reference>
<feature type="compositionally biased region" description="Pro residues" evidence="3">
    <location>
        <begin position="491"/>
        <end position="508"/>
    </location>
</feature>
<organism evidence="5 6">
    <name type="scientific">Solanum commersonii</name>
    <name type="common">Commerson's wild potato</name>
    <name type="synonym">Commerson's nightshade</name>
    <dbReference type="NCBI Taxonomy" id="4109"/>
    <lineage>
        <taxon>Eukaryota</taxon>
        <taxon>Viridiplantae</taxon>
        <taxon>Streptophyta</taxon>
        <taxon>Embryophyta</taxon>
        <taxon>Tracheophyta</taxon>
        <taxon>Spermatophyta</taxon>
        <taxon>Magnoliopsida</taxon>
        <taxon>eudicotyledons</taxon>
        <taxon>Gunneridae</taxon>
        <taxon>Pentapetalae</taxon>
        <taxon>asterids</taxon>
        <taxon>lamiids</taxon>
        <taxon>Solanales</taxon>
        <taxon>Solanaceae</taxon>
        <taxon>Solanoideae</taxon>
        <taxon>Solaneae</taxon>
        <taxon>Solanum</taxon>
    </lineage>
</organism>
<feature type="domain" description="CID" evidence="4">
    <location>
        <begin position="2"/>
        <end position="134"/>
    </location>
</feature>
<evidence type="ECO:0000313" key="6">
    <source>
        <dbReference type="Proteomes" id="UP000824120"/>
    </source>
</evidence>
<evidence type="ECO:0000256" key="2">
    <source>
        <dbReference type="SAM" id="Coils"/>
    </source>
</evidence>
<proteinExistence type="predicted"/>
<dbReference type="PANTHER" id="PTHR12460:SF27">
    <property type="entry name" value="ENTH_VHS FAMILY PROTEIN"/>
    <property type="match status" value="1"/>
</dbReference>